<reference evidence="2 3" key="2">
    <citation type="journal article" date="2019" name="G3 (Bethesda)">
        <title>Hybrid Assembly of the Genome of the Entomopathogenic Nematode Steinernema carpocapsae Identifies the X-Chromosome.</title>
        <authorList>
            <person name="Serra L."/>
            <person name="Macchietto M."/>
            <person name="Macias-Munoz A."/>
            <person name="McGill C.J."/>
            <person name="Rodriguez I.M."/>
            <person name="Rodriguez B."/>
            <person name="Murad R."/>
            <person name="Mortazavi A."/>
        </authorList>
    </citation>
    <scope>NUCLEOTIDE SEQUENCE [LARGE SCALE GENOMIC DNA]</scope>
    <source>
        <strain evidence="2 3">ALL</strain>
    </source>
</reference>
<organism evidence="2 3">
    <name type="scientific">Steinernema carpocapsae</name>
    <name type="common">Entomopathogenic nematode</name>
    <dbReference type="NCBI Taxonomy" id="34508"/>
    <lineage>
        <taxon>Eukaryota</taxon>
        <taxon>Metazoa</taxon>
        <taxon>Ecdysozoa</taxon>
        <taxon>Nematoda</taxon>
        <taxon>Chromadorea</taxon>
        <taxon>Rhabditida</taxon>
        <taxon>Tylenchina</taxon>
        <taxon>Panagrolaimomorpha</taxon>
        <taxon>Strongyloidoidea</taxon>
        <taxon>Steinernematidae</taxon>
        <taxon>Steinernema</taxon>
    </lineage>
</organism>
<evidence type="ECO:0000313" key="2">
    <source>
        <dbReference type="EMBL" id="TKR92722.1"/>
    </source>
</evidence>
<proteinExistence type="predicted"/>
<name>A0A4U5P8X2_STECR</name>
<sequence>MLSDDSIFSDTEPPVARKLRSGEDSGDAALKLHVRTQKAALRSISVVILVFLFTCCSDVEVRLRDHDPGCDPSGMWLRLELLRVPVAQFGVPGDSSSAAPC</sequence>
<evidence type="ECO:0000313" key="3">
    <source>
        <dbReference type="Proteomes" id="UP000298663"/>
    </source>
</evidence>
<dbReference type="AlphaFoldDB" id="A0A4U5P8X2"/>
<feature type="region of interest" description="Disordered" evidence="1">
    <location>
        <begin position="1"/>
        <end position="24"/>
    </location>
</feature>
<evidence type="ECO:0000256" key="1">
    <source>
        <dbReference type="SAM" id="MobiDB-lite"/>
    </source>
</evidence>
<keyword evidence="3" id="KW-1185">Reference proteome</keyword>
<dbReference type="EMBL" id="AZBU02000002">
    <property type="protein sequence ID" value="TKR92722.1"/>
    <property type="molecule type" value="Genomic_DNA"/>
</dbReference>
<dbReference type="Proteomes" id="UP000298663">
    <property type="component" value="Unassembled WGS sequence"/>
</dbReference>
<protein>
    <submittedName>
        <fullName evidence="2">Uncharacterized protein</fullName>
    </submittedName>
</protein>
<reference evidence="2 3" key="1">
    <citation type="journal article" date="2015" name="Genome Biol.">
        <title>Comparative genomics of Steinernema reveals deeply conserved gene regulatory networks.</title>
        <authorList>
            <person name="Dillman A.R."/>
            <person name="Macchietto M."/>
            <person name="Porter C.F."/>
            <person name="Rogers A."/>
            <person name="Williams B."/>
            <person name="Antoshechkin I."/>
            <person name="Lee M.M."/>
            <person name="Goodwin Z."/>
            <person name="Lu X."/>
            <person name="Lewis E.E."/>
            <person name="Goodrich-Blair H."/>
            <person name="Stock S.P."/>
            <person name="Adams B.J."/>
            <person name="Sternberg P.W."/>
            <person name="Mortazavi A."/>
        </authorList>
    </citation>
    <scope>NUCLEOTIDE SEQUENCE [LARGE SCALE GENOMIC DNA]</scope>
    <source>
        <strain evidence="2 3">ALL</strain>
    </source>
</reference>
<accession>A0A4U5P8X2</accession>
<gene>
    <name evidence="2" type="ORF">L596_007319</name>
</gene>
<comment type="caution">
    <text evidence="2">The sequence shown here is derived from an EMBL/GenBank/DDBJ whole genome shotgun (WGS) entry which is preliminary data.</text>
</comment>